<dbReference type="AlphaFoldDB" id="A0A7I9VQN1"/>
<dbReference type="Proteomes" id="UP000503640">
    <property type="component" value="Unassembled WGS sequence"/>
</dbReference>
<dbReference type="EMBL" id="BJTG01000008">
    <property type="protein sequence ID" value="GEJ58568.1"/>
    <property type="molecule type" value="Genomic_DNA"/>
</dbReference>
<organism evidence="2 3">
    <name type="scientific">Anaeromyxobacter diazotrophicus</name>
    <dbReference type="NCBI Taxonomy" id="2590199"/>
    <lineage>
        <taxon>Bacteria</taxon>
        <taxon>Pseudomonadati</taxon>
        <taxon>Myxococcota</taxon>
        <taxon>Myxococcia</taxon>
        <taxon>Myxococcales</taxon>
        <taxon>Cystobacterineae</taxon>
        <taxon>Anaeromyxobacteraceae</taxon>
        <taxon>Anaeromyxobacter</taxon>
    </lineage>
</organism>
<sequence length="281" mass="30594">MTPLLLALALAAAPDLRPRPPHPDDTHCEKCHTTDGWQEVAFAHERTGFPLAGAHRRASCKACHAESFTRALGRDCGSCHRDVHQGRLGARCAGCHEETDWKTRFDADAHRRGNFPLVGRHAFIPCQECHGDRRDRGFSRPTPQCLACHQRDYDRTAVTAIDHRAAGFPTTCQQCHQPWRFAGAFFAQHEACFPIASGRHAGIRCLDCHTSFTGPINLNGQCNTGTAHCQKCHDCGRHPQVAGFGCFDAKCYQCHPGGNAGTSALRGGGSAALRRGGRIGP</sequence>
<comment type="caution">
    <text evidence="2">The sequence shown here is derived from an EMBL/GenBank/DDBJ whole genome shotgun (WGS) entry which is preliminary data.</text>
</comment>
<proteinExistence type="predicted"/>
<gene>
    <name evidence="2" type="ORF">AMYX_33090</name>
</gene>
<feature type="domain" description="Cytochrome c7-like" evidence="1">
    <location>
        <begin position="83"/>
        <end position="150"/>
    </location>
</feature>
<protein>
    <recommendedName>
        <fullName evidence="1">Cytochrome c7-like domain-containing protein</fullName>
    </recommendedName>
</protein>
<evidence type="ECO:0000259" key="1">
    <source>
        <dbReference type="Pfam" id="PF14522"/>
    </source>
</evidence>
<dbReference type="SUPFAM" id="SSF48695">
    <property type="entry name" value="Multiheme cytochromes"/>
    <property type="match status" value="1"/>
</dbReference>
<dbReference type="Gene3D" id="3.90.10.10">
    <property type="entry name" value="Cytochrome C3"/>
    <property type="match status" value="2"/>
</dbReference>
<dbReference type="InterPro" id="IPR036280">
    <property type="entry name" value="Multihaem_cyt_sf"/>
</dbReference>
<reference evidence="3" key="1">
    <citation type="journal article" date="2020" name="Appl. Environ. Microbiol.">
        <title>Diazotrophic Anaeromyxobacter Isolates from Soils.</title>
        <authorList>
            <person name="Masuda Y."/>
            <person name="Yamanaka H."/>
            <person name="Xu Z.X."/>
            <person name="Shiratori Y."/>
            <person name="Aono T."/>
            <person name="Amachi S."/>
            <person name="Senoo K."/>
            <person name="Itoh H."/>
        </authorList>
    </citation>
    <scope>NUCLEOTIDE SEQUENCE [LARGE SCALE GENOMIC DNA]</scope>
    <source>
        <strain evidence="3">R267</strain>
    </source>
</reference>
<keyword evidence="3" id="KW-1185">Reference proteome</keyword>
<dbReference type="Pfam" id="PF14522">
    <property type="entry name" value="Cytochrome_C7"/>
    <property type="match status" value="1"/>
</dbReference>
<dbReference type="InterPro" id="IPR029467">
    <property type="entry name" value="Cyt_c7-like"/>
</dbReference>
<dbReference type="RefSeq" id="WP_176067246.1">
    <property type="nucleotide sequence ID" value="NZ_BJTG01000008.1"/>
</dbReference>
<evidence type="ECO:0000313" key="3">
    <source>
        <dbReference type="Proteomes" id="UP000503640"/>
    </source>
</evidence>
<accession>A0A7I9VQN1</accession>
<name>A0A7I9VQN1_9BACT</name>
<evidence type="ECO:0000313" key="2">
    <source>
        <dbReference type="EMBL" id="GEJ58568.1"/>
    </source>
</evidence>